<reference evidence="3" key="1">
    <citation type="journal article" date="2019" name="Int. J. Syst. Evol. Microbiol.">
        <title>The Global Catalogue of Microorganisms (GCM) 10K type strain sequencing project: providing services to taxonomists for standard genome sequencing and annotation.</title>
        <authorList>
            <consortium name="The Broad Institute Genomics Platform"/>
            <consortium name="The Broad Institute Genome Sequencing Center for Infectious Disease"/>
            <person name="Wu L."/>
            <person name="Ma J."/>
        </authorList>
    </citation>
    <scope>NUCLEOTIDE SEQUENCE [LARGE SCALE GENOMIC DNA]</scope>
    <source>
        <strain evidence="3">KCTC 42964</strain>
    </source>
</reference>
<name>A0ABV7L077_9PROT</name>
<evidence type="ECO:0000313" key="3">
    <source>
        <dbReference type="Proteomes" id="UP001595528"/>
    </source>
</evidence>
<comment type="caution">
    <text evidence="2">The sequence shown here is derived from an EMBL/GenBank/DDBJ whole genome shotgun (WGS) entry which is preliminary data.</text>
</comment>
<proteinExistence type="predicted"/>
<dbReference type="RefSeq" id="WP_379900774.1">
    <property type="nucleotide sequence ID" value="NZ_JBHRTR010000027.1"/>
</dbReference>
<dbReference type="Proteomes" id="UP001595528">
    <property type="component" value="Unassembled WGS sequence"/>
</dbReference>
<dbReference type="EMBL" id="JBHRTR010000027">
    <property type="protein sequence ID" value="MFC3228040.1"/>
    <property type="molecule type" value="Genomic_DNA"/>
</dbReference>
<protein>
    <submittedName>
        <fullName evidence="2">Uncharacterized protein</fullName>
    </submittedName>
</protein>
<organism evidence="2 3">
    <name type="scientific">Marinibaculum pumilum</name>
    <dbReference type="NCBI Taxonomy" id="1766165"/>
    <lineage>
        <taxon>Bacteria</taxon>
        <taxon>Pseudomonadati</taxon>
        <taxon>Pseudomonadota</taxon>
        <taxon>Alphaproteobacteria</taxon>
        <taxon>Rhodospirillales</taxon>
        <taxon>Rhodospirillaceae</taxon>
        <taxon>Marinibaculum</taxon>
    </lineage>
</organism>
<accession>A0ABV7L077</accession>
<keyword evidence="3" id="KW-1185">Reference proteome</keyword>
<feature type="region of interest" description="Disordered" evidence="1">
    <location>
        <begin position="94"/>
        <end position="119"/>
    </location>
</feature>
<gene>
    <name evidence="2" type="ORF">ACFOGJ_12405</name>
</gene>
<sequence>MRLIKVQVVNDTGATVTVAYGELESGVWDSQPVPGTAIAPDEAASFSTGVTDIFEPLDDSVSPSGAAGTAFDTTWSWQLEAAADLSATVTAGAAATQIHAEDPRSDLPPYVVTLKKAPQ</sequence>
<evidence type="ECO:0000313" key="2">
    <source>
        <dbReference type="EMBL" id="MFC3228040.1"/>
    </source>
</evidence>
<evidence type="ECO:0000256" key="1">
    <source>
        <dbReference type="SAM" id="MobiDB-lite"/>
    </source>
</evidence>